<dbReference type="EMBL" id="BAABBM010000001">
    <property type="protein sequence ID" value="GAA3886326.1"/>
    <property type="molecule type" value="Genomic_DNA"/>
</dbReference>
<reference evidence="3" key="1">
    <citation type="journal article" date="2019" name="Int. J. Syst. Evol. Microbiol.">
        <title>The Global Catalogue of Microorganisms (GCM) 10K type strain sequencing project: providing services to taxonomists for standard genome sequencing and annotation.</title>
        <authorList>
            <consortium name="The Broad Institute Genomics Platform"/>
            <consortium name="The Broad Institute Genome Sequencing Center for Infectious Disease"/>
            <person name="Wu L."/>
            <person name="Ma J."/>
        </authorList>
    </citation>
    <scope>NUCLEOTIDE SEQUENCE [LARGE SCALE GENOMIC DNA]</scope>
    <source>
        <strain evidence="3">JCM 17543</strain>
    </source>
</reference>
<proteinExistence type="predicted"/>
<organism evidence="2 3">
    <name type="scientific">Sphingomonas limnosediminicola</name>
    <dbReference type="NCBI Taxonomy" id="940133"/>
    <lineage>
        <taxon>Bacteria</taxon>
        <taxon>Pseudomonadati</taxon>
        <taxon>Pseudomonadota</taxon>
        <taxon>Alphaproteobacteria</taxon>
        <taxon>Sphingomonadales</taxon>
        <taxon>Sphingomonadaceae</taxon>
        <taxon>Sphingomonas</taxon>
    </lineage>
</organism>
<evidence type="ECO:0000313" key="2">
    <source>
        <dbReference type="EMBL" id="GAA3886326.1"/>
    </source>
</evidence>
<keyword evidence="1" id="KW-0732">Signal</keyword>
<feature type="chain" id="PRO_5045981874" evidence="1">
    <location>
        <begin position="23"/>
        <end position="146"/>
    </location>
</feature>
<dbReference type="Proteomes" id="UP001500827">
    <property type="component" value="Unassembled WGS sequence"/>
</dbReference>
<accession>A0ABP7KRX7</accession>
<protein>
    <submittedName>
        <fullName evidence="2">Uncharacterized protein</fullName>
    </submittedName>
</protein>
<gene>
    <name evidence="2" type="ORF">GCM10022276_01710</name>
</gene>
<dbReference type="RefSeq" id="WP_344697802.1">
    <property type="nucleotide sequence ID" value="NZ_BAABBM010000001.1"/>
</dbReference>
<evidence type="ECO:0000313" key="3">
    <source>
        <dbReference type="Proteomes" id="UP001500827"/>
    </source>
</evidence>
<sequence length="146" mass="16128">MFRSMLVALGAASMAYAVPASAQEFPLQGGNYWTVAEVSIDDGHAGDYADHLAGAYRKTEDFAKSKGWIKNYYILSNVNKRAGEPDLYLVTISDHLTNVAEDEARSKEMNAYLATSARQEDAQSGARAKFRHLGGSMLLQELNYRK</sequence>
<name>A0ABP7KRX7_9SPHN</name>
<evidence type="ECO:0000256" key="1">
    <source>
        <dbReference type="SAM" id="SignalP"/>
    </source>
</evidence>
<comment type="caution">
    <text evidence="2">The sequence shown here is derived from an EMBL/GenBank/DDBJ whole genome shotgun (WGS) entry which is preliminary data.</text>
</comment>
<keyword evidence="3" id="KW-1185">Reference proteome</keyword>
<feature type="signal peptide" evidence="1">
    <location>
        <begin position="1"/>
        <end position="22"/>
    </location>
</feature>